<evidence type="ECO:0000259" key="1">
    <source>
        <dbReference type="Pfam" id="PF01738"/>
    </source>
</evidence>
<dbReference type="Proteomes" id="UP001055712">
    <property type="component" value="Unassembled WGS sequence"/>
</dbReference>
<keyword evidence="3" id="KW-1185">Reference proteome</keyword>
<dbReference type="AlphaFoldDB" id="A0A9D4TXC4"/>
<dbReference type="EMBL" id="SIDB01000002">
    <property type="protein sequence ID" value="KAI3436863.1"/>
    <property type="molecule type" value="Genomic_DNA"/>
</dbReference>
<sequence>MALEGVEKITFGDGLPGYVCGSVKDPAVIVIQEWWGVVPTVVAHAVKLSEQGYRCLIPDIYRGKVGVNKEEASHLLSKLDWAQAVQDIKQAVQYLRDDGATKVGAIGFCMGGALSLAAAQLAGVDCAVAFYGTPAAELSQPENIKVPVSLHFGELDDHKGFSDPETGKKFADSVTAAGGSAELFVYEAAGHGFLNTGEAAVATREHMGFPEPPAEAQQLAWTRISAFLDGHLRPQQ</sequence>
<organism evidence="2 3">
    <name type="scientific">Chlorella vulgaris</name>
    <name type="common">Green alga</name>
    <dbReference type="NCBI Taxonomy" id="3077"/>
    <lineage>
        <taxon>Eukaryota</taxon>
        <taxon>Viridiplantae</taxon>
        <taxon>Chlorophyta</taxon>
        <taxon>core chlorophytes</taxon>
        <taxon>Trebouxiophyceae</taxon>
        <taxon>Chlorellales</taxon>
        <taxon>Chlorellaceae</taxon>
        <taxon>Chlorella clade</taxon>
        <taxon>Chlorella</taxon>
    </lineage>
</organism>
<dbReference type="GO" id="GO:0016787">
    <property type="term" value="F:hydrolase activity"/>
    <property type="evidence" value="ECO:0007669"/>
    <property type="project" value="InterPro"/>
</dbReference>
<proteinExistence type="predicted"/>
<gene>
    <name evidence="2" type="ORF">D9Q98_006273</name>
</gene>
<dbReference type="SUPFAM" id="SSF53474">
    <property type="entry name" value="alpha/beta-Hydrolases"/>
    <property type="match status" value="1"/>
</dbReference>
<dbReference type="InterPro" id="IPR029058">
    <property type="entry name" value="AB_hydrolase_fold"/>
</dbReference>
<dbReference type="Gene3D" id="3.40.50.1820">
    <property type="entry name" value="alpha/beta hydrolase"/>
    <property type="match status" value="1"/>
</dbReference>
<comment type="caution">
    <text evidence="2">The sequence shown here is derived from an EMBL/GenBank/DDBJ whole genome shotgun (WGS) entry which is preliminary data.</text>
</comment>
<dbReference type="InterPro" id="IPR051049">
    <property type="entry name" value="Dienelactone_hydrolase-like"/>
</dbReference>
<accession>A0A9D4TXC4</accession>
<dbReference type="PANTHER" id="PTHR46623">
    <property type="entry name" value="CARBOXYMETHYLENEBUTENOLIDASE-RELATED"/>
    <property type="match status" value="1"/>
</dbReference>
<dbReference type="OrthoDB" id="17560at2759"/>
<reference evidence="2" key="2">
    <citation type="submission" date="2020-11" db="EMBL/GenBank/DDBJ databases">
        <authorList>
            <person name="Cecchin M."/>
            <person name="Marcolungo L."/>
            <person name="Rossato M."/>
            <person name="Girolomoni L."/>
            <person name="Cosentino E."/>
            <person name="Cuine S."/>
            <person name="Li-Beisson Y."/>
            <person name="Delledonne M."/>
            <person name="Ballottari M."/>
        </authorList>
    </citation>
    <scope>NUCLEOTIDE SEQUENCE</scope>
    <source>
        <strain evidence="2">211/11P</strain>
        <tissue evidence="2">Whole cell</tissue>
    </source>
</reference>
<protein>
    <recommendedName>
        <fullName evidence="1">Dienelactone hydrolase domain-containing protein</fullName>
    </recommendedName>
</protein>
<evidence type="ECO:0000313" key="3">
    <source>
        <dbReference type="Proteomes" id="UP001055712"/>
    </source>
</evidence>
<name>A0A9D4TXC4_CHLVU</name>
<dbReference type="PANTHER" id="PTHR46623:SF6">
    <property type="entry name" value="ALPHA_BETA-HYDROLASES SUPERFAMILY PROTEIN"/>
    <property type="match status" value="1"/>
</dbReference>
<evidence type="ECO:0000313" key="2">
    <source>
        <dbReference type="EMBL" id="KAI3436863.1"/>
    </source>
</evidence>
<feature type="domain" description="Dienelactone hydrolase" evidence="1">
    <location>
        <begin position="18"/>
        <end position="229"/>
    </location>
</feature>
<dbReference type="InterPro" id="IPR002925">
    <property type="entry name" value="Dienelactn_hydro"/>
</dbReference>
<reference evidence="2" key="1">
    <citation type="journal article" date="2019" name="Plant J.">
        <title>Chlorella vulgaris genome assembly and annotation reveals the molecular basis for metabolic acclimation to high light conditions.</title>
        <authorList>
            <person name="Cecchin M."/>
            <person name="Marcolungo L."/>
            <person name="Rossato M."/>
            <person name="Girolomoni L."/>
            <person name="Cosentino E."/>
            <person name="Cuine S."/>
            <person name="Li-Beisson Y."/>
            <person name="Delledonne M."/>
            <person name="Ballottari M."/>
        </authorList>
    </citation>
    <scope>NUCLEOTIDE SEQUENCE</scope>
    <source>
        <strain evidence="2">211/11P</strain>
    </source>
</reference>
<dbReference type="Pfam" id="PF01738">
    <property type="entry name" value="DLH"/>
    <property type="match status" value="1"/>
</dbReference>